<dbReference type="AlphaFoldDB" id="A0A1Y5FCS6"/>
<dbReference type="PROSITE" id="PS51257">
    <property type="entry name" value="PROKAR_LIPOPROTEIN"/>
    <property type="match status" value="1"/>
</dbReference>
<dbReference type="Proteomes" id="UP000196531">
    <property type="component" value="Unassembled WGS sequence"/>
</dbReference>
<reference evidence="2" key="1">
    <citation type="journal article" date="2017" name="Proc. Natl. Acad. Sci. U.S.A.">
        <title>Simulation of Deepwater Horizon oil plume reveals substrate specialization within a complex community of hydrocarbon-degraders.</title>
        <authorList>
            <person name="Hu P."/>
            <person name="Dubinsky E.A."/>
            <person name="Probst A.J."/>
            <person name="Wang J."/>
            <person name="Sieber C.M.K."/>
            <person name="Tom L.M."/>
            <person name="Gardinali P."/>
            <person name="Banfield J.F."/>
            <person name="Atlas R.M."/>
            <person name="Andersen G.L."/>
        </authorList>
    </citation>
    <scope>NUCLEOTIDE SEQUENCE [LARGE SCALE GENOMIC DNA]</scope>
</reference>
<gene>
    <name evidence="1" type="ORF">A9Q84_02035</name>
</gene>
<organism evidence="1 2">
    <name type="scientific">Halobacteriovorax marinus</name>
    <dbReference type="NCBI Taxonomy" id="97084"/>
    <lineage>
        <taxon>Bacteria</taxon>
        <taxon>Pseudomonadati</taxon>
        <taxon>Bdellovibrionota</taxon>
        <taxon>Bacteriovoracia</taxon>
        <taxon>Bacteriovoracales</taxon>
        <taxon>Halobacteriovoraceae</taxon>
        <taxon>Halobacteriovorax</taxon>
    </lineage>
</organism>
<comment type="caution">
    <text evidence="1">The sequence shown here is derived from an EMBL/GenBank/DDBJ whole genome shotgun (WGS) entry which is preliminary data.</text>
</comment>
<dbReference type="EMBL" id="MAAO01000002">
    <property type="protein sequence ID" value="OUR99830.1"/>
    <property type="molecule type" value="Genomic_DNA"/>
</dbReference>
<accession>A0A1Y5FCS6</accession>
<evidence type="ECO:0000313" key="1">
    <source>
        <dbReference type="EMBL" id="OUR99830.1"/>
    </source>
</evidence>
<proteinExistence type="predicted"/>
<protein>
    <recommendedName>
        <fullName evidence="3">Lipoprotein</fullName>
    </recommendedName>
</protein>
<evidence type="ECO:0008006" key="3">
    <source>
        <dbReference type="Google" id="ProtNLM"/>
    </source>
</evidence>
<evidence type="ECO:0000313" key="2">
    <source>
        <dbReference type="Proteomes" id="UP000196531"/>
    </source>
</evidence>
<name>A0A1Y5FCS6_9BACT</name>
<sequence length="87" mass="9785">MKNLLVMAVVCFGITSCATKDKVATNSHALAQREIASSTPECMFETHSRNKNWHRVSVNGTPYNKHWYSKNQAMKIKNKLSAKGQCN</sequence>